<dbReference type="Pfam" id="PF07539">
    <property type="entry name" value="UTP20_N"/>
    <property type="match status" value="1"/>
</dbReference>
<reference evidence="5" key="1">
    <citation type="submission" date="2020-10" db="EMBL/GenBank/DDBJ databases">
        <authorList>
            <person name="Kikuchi T."/>
        </authorList>
    </citation>
    <scope>NUCLEOTIDE SEQUENCE</scope>
    <source>
        <strain evidence="5">NKZ352</strain>
    </source>
</reference>
<dbReference type="Gene3D" id="1.25.10.10">
    <property type="entry name" value="Leucine-rich Repeat Variant"/>
    <property type="match status" value="2"/>
</dbReference>
<dbReference type="PANTHER" id="PTHR17695">
    <property type="entry name" value="SMALL SUBUNIT PROCESSOME COMPONENT 20 HOMOLOG"/>
    <property type="match status" value="1"/>
</dbReference>
<gene>
    <name evidence="5" type="ORF">CAUJ_LOCUS15820</name>
</gene>
<evidence type="ECO:0000313" key="6">
    <source>
        <dbReference type="Proteomes" id="UP000835052"/>
    </source>
</evidence>
<dbReference type="InterPro" id="IPR011989">
    <property type="entry name" value="ARM-like"/>
</dbReference>
<dbReference type="SUPFAM" id="SSF48371">
    <property type="entry name" value="ARM repeat"/>
    <property type="match status" value="1"/>
</dbReference>
<dbReference type="OrthoDB" id="360653at2759"/>
<evidence type="ECO:0000259" key="3">
    <source>
        <dbReference type="Pfam" id="PF20416"/>
    </source>
</evidence>
<organism evidence="5 6">
    <name type="scientific">Caenorhabditis auriculariae</name>
    <dbReference type="NCBI Taxonomy" id="2777116"/>
    <lineage>
        <taxon>Eukaryota</taxon>
        <taxon>Metazoa</taxon>
        <taxon>Ecdysozoa</taxon>
        <taxon>Nematoda</taxon>
        <taxon>Chromadorea</taxon>
        <taxon>Rhabditida</taxon>
        <taxon>Rhabditina</taxon>
        <taxon>Rhabditomorpha</taxon>
        <taxon>Rhabditoidea</taxon>
        <taxon>Rhabditidae</taxon>
        <taxon>Peloderinae</taxon>
        <taxon>Caenorhabditis</taxon>
    </lineage>
</organism>
<keyword evidence="6" id="KW-1185">Reference proteome</keyword>
<dbReference type="Proteomes" id="UP000835052">
    <property type="component" value="Unassembled WGS sequence"/>
</dbReference>
<evidence type="ECO:0000256" key="1">
    <source>
        <dbReference type="SAM" id="MobiDB-lite"/>
    </source>
</evidence>
<comment type="caution">
    <text evidence="5">The sequence shown here is derived from an EMBL/GenBank/DDBJ whole genome shotgun (WGS) entry which is preliminary data.</text>
</comment>
<proteinExistence type="predicted"/>
<dbReference type="InterPro" id="IPR016024">
    <property type="entry name" value="ARM-type_fold"/>
</dbReference>
<dbReference type="InterPro" id="IPR046523">
    <property type="entry name" value="UTP20_dom"/>
</dbReference>
<feature type="domain" description="U3 small nucleolar RNA-associated protein 20 N-terminal" evidence="2">
    <location>
        <begin position="166"/>
        <end position="414"/>
    </location>
</feature>
<dbReference type="GO" id="GO:0030686">
    <property type="term" value="C:90S preribosome"/>
    <property type="evidence" value="ECO:0007669"/>
    <property type="project" value="TreeGrafter"/>
</dbReference>
<protein>
    <submittedName>
        <fullName evidence="5">Uncharacterized protein</fullName>
    </submittedName>
</protein>
<dbReference type="InterPro" id="IPR011430">
    <property type="entry name" value="UTP20_N"/>
</dbReference>
<sequence length="1519" mass="172059">MLRKMARSIAVDEQRELLRVILACALLARQLISETKDHTAEHLKDLRMSVCDRVSEKRVSWPKKKDQSSQSLRFSVVKVLVALAKFPSLFRFFLIKLQWNTVGQPKKDCFAFELLLAPLLWSGRFDLMLRSVRSALIGMVQLADEPLVQLPSSTSLQVEPLDVKLDVNLGTTIVLKKLEFLLDFLAREVENDVKTTQKPSTENMNLLNRISDFVNDSEMSTRIAWPLFSCVEKRKCQEELLMQMLNTLGRIAQLVENPQEFIHRIAPLCSKINGRNAREALVGMAEGFAKSPKTGPRTRDILRLFGDLEAWDKSKVDEPNFDRRYNAYSKLAQIWLGDEPLDTSILSIFIHTHMHLISNTSDMSLRMAASNNLRSLISFAGRTLGKENANQNTKKNIVDGVFSPLFVQAMRSENEAVRDETLNCFAALVDAFPEHAILSQYVQLRSTDSDVDFLENMNHIQVHRRQRAMYRLVEGIKTNKISMDFPAMNKFLVPMVSPYLINTQSKTSALSDEALRVLNVVMSHAPWPKYVSCLEFWLSRVEKHSISSEISDRALVRVLVSVIDAFHFDLTTPDESMETEEADENAEPTVEQEPETEKPEKDHRLSILERVTQKILPRLTRCLNAQTEAVERNARTLQTKLFAEDFDIQRAPMALATVKMLKKLPEELQNQNLHGVVLKLCHLMISRSHSVRESARKIAIQVSEVLGPKYLPFIIREMQLVMTKGFQVHVVIFSVHTLIISQKENLKVGDLDTAVDAIMKLCADVPEAKANRTPETLAQLGRVVSAAGIEHVLEPLRKVVDAKPSAKVITRVSDLLSKFVLGLKENDGISPSLLLNYIFQSLTGDIKKMQDVLDRSEESDVVKEHGRRPQSCLILPKAPKRIGAAEKTVVKSRVHVFAEFSAQLLAALLYAKRLDPTEPETISRLNPFVKIVLDCLKFKYDKLITHSLRALASMIQMQLPAIKNHLPDVSNTLFVLLAEYSSLGSVGGKASIQQLSQLLYKTFTKLISYAGSTWLTQENLSLLLAYAEVDVLDQQKQSTMFSLLKILVRKGVRHERLPEIMHHLSETAIRSPIQSIRTQCRETLIDFIGGASDELKKPEKHIEFFLDQLDYEYEDGRLSAAEMLKMLFTHLLPKTLTEVHMLCTVKMGAALVNDDSPKCATLVALGLRQLLTSVGVAQRQEVFEAICQWLEADDENARSVGLQVVMQLSAVEKDVFAARMAPFMDRVLNVVTDDEFFDNNSESTLVLYAKCITTVLSHAGPEAVEHFDFDQLFDSLEQFVKCEDELSVRREGCRLLGQVLAMMSTSRISGERAKVVVDWMSRVIRHPVLDAATAEQASKSIVFVSKHLEDDSFAHLIAQIAQACRFEIKNQPKAILKRSYCFKLSLALALSNEARSNTAINAFFPLFVREITGKSQKSSEELVTLTNEICEVIKKKIGEEDFGRRTAQAQQDTAKRAAERKRKIKELAVTAPEDAAELKRRRNRKKLEVRKRKLDVQKPYRIAKRRHQEKMKAQMDEED</sequence>
<feature type="domain" description="U3 small nucleolar RNA-associated protein 20 C-terminal" evidence="4">
    <location>
        <begin position="1197"/>
        <end position="1495"/>
    </location>
</feature>
<accession>A0A8S1HYQ1</accession>
<dbReference type="Pfam" id="PF20416">
    <property type="entry name" value="UTP20"/>
    <property type="match status" value="1"/>
</dbReference>
<feature type="compositionally biased region" description="Basic and acidic residues" evidence="1">
    <location>
        <begin position="1510"/>
        <end position="1519"/>
    </location>
</feature>
<evidence type="ECO:0000259" key="4">
    <source>
        <dbReference type="Pfam" id="PF23099"/>
    </source>
</evidence>
<feature type="compositionally biased region" description="Acidic residues" evidence="1">
    <location>
        <begin position="575"/>
        <end position="594"/>
    </location>
</feature>
<dbReference type="PANTHER" id="PTHR17695:SF11">
    <property type="entry name" value="SMALL SUBUNIT PROCESSOME COMPONENT 20 HOMOLOG"/>
    <property type="match status" value="1"/>
</dbReference>
<feature type="region of interest" description="Disordered" evidence="1">
    <location>
        <begin position="573"/>
        <end position="602"/>
    </location>
</feature>
<dbReference type="InterPro" id="IPR052575">
    <property type="entry name" value="SSU_processome_comp_20"/>
</dbReference>
<evidence type="ECO:0000259" key="2">
    <source>
        <dbReference type="Pfam" id="PF07539"/>
    </source>
</evidence>
<name>A0A8S1HYQ1_9PELO</name>
<dbReference type="EMBL" id="CAJGYM010000216">
    <property type="protein sequence ID" value="CAD6199921.1"/>
    <property type="molecule type" value="Genomic_DNA"/>
</dbReference>
<dbReference type="Pfam" id="PF23099">
    <property type="entry name" value="UTP20_C"/>
    <property type="match status" value="1"/>
</dbReference>
<feature type="domain" description="U3 small nucleolar RNA-associated protein 20" evidence="3">
    <location>
        <begin position="644"/>
        <end position="840"/>
    </location>
</feature>
<dbReference type="GO" id="GO:0032040">
    <property type="term" value="C:small-subunit processome"/>
    <property type="evidence" value="ECO:0007669"/>
    <property type="project" value="TreeGrafter"/>
</dbReference>
<evidence type="ECO:0000313" key="5">
    <source>
        <dbReference type="EMBL" id="CAD6199921.1"/>
    </source>
</evidence>
<feature type="region of interest" description="Disordered" evidence="1">
    <location>
        <begin position="1498"/>
        <end position="1519"/>
    </location>
</feature>
<dbReference type="InterPro" id="IPR057525">
    <property type="entry name" value="UTP20_C"/>
</dbReference>